<keyword evidence="1" id="KW-0812">Transmembrane</keyword>
<evidence type="ECO:0000256" key="2">
    <source>
        <dbReference type="SAM" id="SignalP"/>
    </source>
</evidence>
<organism evidence="3 4">
    <name type="scientific">Clydaea vesicula</name>
    <dbReference type="NCBI Taxonomy" id="447962"/>
    <lineage>
        <taxon>Eukaryota</taxon>
        <taxon>Fungi</taxon>
        <taxon>Fungi incertae sedis</taxon>
        <taxon>Chytridiomycota</taxon>
        <taxon>Chytridiomycota incertae sedis</taxon>
        <taxon>Chytridiomycetes</taxon>
        <taxon>Lobulomycetales</taxon>
        <taxon>Lobulomycetaceae</taxon>
        <taxon>Clydaea</taxon>
    </lineage>
</organism>
<keyword evidence="1" id="KW-1133">Transmembrane helix</keyword>
<evidence type="ECO:0000256" key="1">
    <source>
        <dbReference type="SAM" id="Phobius"/>
    </source>
</evidence>
<dbReference type="AlphaFoldDB" id="A0AAD5XXS3"/>
<feature type="chain" id="PRO_5041936873" evidence="2">
    <location>
        <begin position="22"/>
        <end position="351"/>
    </location>
</feature>
<protein>
    <submittedName>
        <fullName evidence="3">Uncharacterized protein</fullName>
    </submittedName>
</protein>
<accession>A0AAD5XXS3</accession>
<name>A0AAD5XXS3_9FUNG</name>
<keyword evidence="1" id="KW-0472">Membrane</keyword>
<dbReference type="EMBL" id="JADGJW010000391">
    <property type="protein sequence ID" value="KAJ3218210.1"/>
    <property type="molecule type" value="Genomic_DNA"/>
</dbReference>
<evidence type="ECO:0000313" key="4">
    <source>
        <dbReference type="Proteomes" id="UP001211065"/>
    </source>
</evidence>
<feature type="signal peptide" evidence="2">
    <location>
        <begin position="1"/>
        <end position="21"/>
    </location>
</feature>
<keyword evidence="4" id="KW-1185">Reference proteome</keyword>
<gene>
    <name evidence="3" type="ORF">HK099_005169</name>
</gene>
<comment type="caution">
    <text evidence="3">The sequence shown here is derived from an EMBL/GenBank/DDBJ whole genome shotgun (WGS) entry which is preliminary data.</text>
</comment>
<proteinExistence type="predicted"/>
<sequence>MLKSIFFYFTLLNYILSVVLWSPNLLSNAGAENGTNFWQEDIGVLDSYQWDSNPDLLTPPISTPPDSSFGRSAFAGSGTPPIINGSTTPITSAHQTFQLPDDAWNPLNVHRVLYNISAFFFWLPNSNDYSTLLFSFLDANGKEIDPAQNLLLPNATGRHNPPNTTLPGRHYFFYEHNGDVCPTGTKYLRVTMNFYATAGQSSSTAYIDNIYVAFQFKQYVPAKISIENKDNSVFSVTGWIAVGVGGLGVVLLLICVPLCTCFKKQGQPILKKFSLKRRNTSVRNSVRRKMSAVRRNQLARQYNVQEEPAVFEVGASNDNILESNTAYNARMANADNYARLNNLEQQNQQKY</sequence>
<reference evidence="3" key="1">
    <citation type="submission" date="2020-05" db="EMBL/GenBank/DDBJ databases">
        <title>Phylogenomic resolution of chytrid fungi.</title>
        <authorList>
            <person name="Stajich J.E."/>
            <person name="Amses K."/>
            <person name="Simmons R."/>
            <person name="Seto K."/>
            <person name="Myers J."/>
            <person name="Bonds A."/>
            <person name="Quandt C.A."/>
            <person name="Barry K."/>
            <person name="Liu P."/>
            <person name="Grigoriev I."/>
            <person name="Longcore J.E."/>
            <person name="James T.Y."/>
        </authorList>
    </citation>
    <scope>NUCLEOTIDE SEQUENCE</scope>
    <source>
        <strain evidence="3">JEL0476</strain>
    </source>
</reference>
<keyword evidence="2" id="KW-0732">Signal</keyword>
<dbReference type="Proteomes" id="UP001211065">
    <property type="component" value="Unassembled WGS sequence"/>
</dbReference>
<evidence type="ECO:0000313" key="3">
    <source>
        <dbReference type="EMBL" id="KAJ3218210.1"/>
    </source>
</evidence>
<feature type="transmembrane region" description="Helical" evidence="1">
    <location>
        <begin position="238"/>
        <end position="262"/>
    </location>
</feature>